<name>A0A538TMC5_UNCEI</name>
<evidence type="ECO:0000313" key="3">
    <source>
        <dbReference type="EMBL" id="TMQ64768.1"/>
    </source>
</evidence>
<organism evidence="3 4">
    <name type="scientific">Eiseniibacteriota bacterium</name>
    <dbReference type="NCBI Taxonomy" id="2212470"/>
    <lineage>
        <taxon>Bacteria</taxon>
        <taxon>Candidatus Eiseniibacteriota</taxon>
    </lineage>
</organism>
<comment type="caution">
    <text evidence="3">The sequence shown here is derived from an EMBL/GenBank/DDBJ whole genome shotgun (WGS) entry which is preliminary data.</text>
</comment>
<dbReference type="AlphaFoldDB" id="A0A538TMC5"/>
<dbReference type="NCBIfam" id="TIGR02098">
    <property type="entry name" value="MJ0042_CXXC"/>
    <property type="match status" value="1"/>
</dbReference>
<evidence type="ECO:0000256" key="1">
    <source>
        <dbReference type="SAM" id="MobiDB-lite"/>
    </source>
</evidence>
<protein>
    <recommendedName>
        <fullName evidence="2">Zinc finger/thioredoxin putative domain-containing protein</fullName>
    </recommendedName>
</protein>
<feature type="compositionally biased region" description="Pro residues" evidence="1">
    <location>
        <begin position="72"/>
        <end position="91"/>
    </location>
</feature>
<evidence type="ECO:0000259" key="2">
    <source>
        <dbReference type="Pfam" id="PF13717"/>
    </source>
</evidence>
<sequence>MTLVCPKCSARYNIQDSLIPNQGARVKCKKCETVMTIPPPVMELAPQDLELIPPPEPVPSPRPSSMRRSPTPSAPSPRSAPPAPAAPPPPASIRVPDAPFERGFVAERAPVESVESEIVVDRPFEGTANLPPADPDFERGGAPPSRSSEPPSRSSEPKPRTPQPLPGIDTSLAMSEPAVAAEERPMSIPVPEAPPRAAASFEAPAPAPAAESTSPAPAGTPIPAGLSPDDQSKHEKARRLARVLASDIAIYNREKRDRGIREGNLVAMLGYEIKKSWEIYKERVGAEFANSTPYFRDALNEMLAEGKKIF</sequence>
<feature type="domain" description="Zinc finger/thioredoxin putative" evidence="2">
    <location>
        <begin position="1"/>
        <end position="35"/>
    </location>
</feature>
<dbReference type="EMBL" id="VBOZ01000017">
    <property type="protein sequence ID" value="TMQ64768.1"/>
    <property type="molecule type" value="Genomic_DNA"/>
</dbReference>
<feature type="region of interest" description="Disordered" evidence="1">
    <location>
        <begin position="50"/>
        <end position="237"/>
    </location>
</feature>
<accession>A0A538TMC5</accession>
<feature type="compositionally biased region" description="Pro residues" evidence="1">
    <location>
        <begin position="52"/>
        <end position="62"/>
    </location>
</feature>
<feature type="compositionally biased region" description="Low complexity" evidence="1">
    <location>
        <begin position="143"/>
        <end position="154"/>
    </location>
</feature>
<dbReference type="Pfam" id="PF13717">
    <property type="entry name" value="Zn_ribbon_4"/>
    <property type="match status" value="1"/>
</dbReference>
<reference evidence="3 4" key="1">
    <citation type="journal article" date="2019" name="Nat. Microbiol.">
        <title>Mediterranean grassland soil C-N compound turnover is dependent on rainfall and depth, and is mediated by genomically divergent microorganisms.</title>
        <authorList>
            <person name="Diamond S."/>
            <person name="Andeer P.F."/>
            <person name="Li Z."/>
            <person name="Crits-Christoph A."/>
            <person name="Burstein D."/>
            <person name="Anantharaman K."/>
            <person name="Lane K.R."/>
            <person name="Thomas B.C."/>
            <person name="Pan C."/>
            <person name="Northen T.R."/>
            <person name="Banfield J.F."/>
        </authorList>
    </citation>
    <scope>NUCLEOTIDE SEQUENCE [LARGE SCALE GENOMIC DNA]</scope>
    <source>
        <strain evidence="3">WS_9</strain>
    </source>
</reference>
<gene>
    <name evidence="3" type="ORF">E6K79_06950</name>
</gene>
<dbReference type="Proteomes" id="UP000317691">
    <property type="component" value="Unassembled WGS sequence"/>
</dbReference>
<feature type="compositionally biased region" description="Low complexity" evidence="1">
    <location>
        <begin position="195"/>
        <end position="217"/>
    </location>
</feature>
<evidence type="ECO:0000313" key="4">
    <source>
        <dbReference type="Proteomes" id="UP000317691"/>
    </source>
</evidence>
<proteinExistence type="predicted"/>
<dbReference type="InterPro" id="IPR011723">
    <property type="entry name" value="Znf/thioredoxin_put"/>
</dbReference>